<evidence type="ECO:0000313" key="3">
    <source>
        <dbReference type="Proteomes" id="UP000191522"/>
    </source>
</evidence>
<comment type="caution">
    <text evidence="2">The sequence shown here is derived from an EMBL/GenBank/DDBJ whole genome shotgun (WGS) entry which is preliminary data.</text>
</comment>
<protein>
    <recommendedName>
        <fullName evidence="4">BZIP domain-containing protein</fullName>
    </recommendedName>
</protein>
<sequence length="288" mass="32563">MSSKDGGPPRKRESRSGTRKVSNLSAEQLERKRANDREAQRTIRQRTKEHLQHLEHRVSALQAQVEEMRPRSEQFDQLVQQNAALQEEVNRLKQQLGYPIDRPGFPRNIEQTGPFQSEWQQDEGTSNISNPMSNTMLSPFSGSSHPPNVPRAPSAVSVSSRSSHPPDWQLYPDTRPTSVGEISEPEYSTQPYVMDRQLRQSSHLVPPRRPGAPQLSFGRAAGQSQQHSESSFPQVRRGHPARPFLPSQGSANTAQPAPGLPYPSQYQNHMVQQPQRDPTYPYPWNPQS</sequence>
<dbReference type="SUPFAM" id="SSF57959">
    <property type="entry name" value="Leucine zipper domain"/>
    <property type="match status" value="1"/>
</dbReference>
<feature type="compositionally biased region" description="Low complexity" evidence="1">
    <location>
        <begin position="151"/>
        <end position="166"/>
    </location>
</feature>
<feature type="compositionally biased region" description="Polar residues" evidence="1">
    <location>
        <begin position="109"/>
        <end position="145"/>
    </location>
</feature>
<dbReference type="AlphaFoldDB" id="A0A1V6PNC4"/>
<dbReference type="OMA" id="HNAFLEN"/>
<feature type="compositionally biased region" description="Polar residues" evidence="1">
    <location>
        <begin position="264"/>
        <end position="276"/>
    </location>
</feature>
<proteinExistence type="predicted"/>
<dbReference type="PANTHER" id="PTHR37012">
    <property type="entry name" value="B-ZIP TRANSCRIPTION FACTOR (EUROFUNG)-RELATED"/>
    <property type="match status" value="1"/>
</dbReference>
<dbReference type="EMBL" id="MDYL01000001">
    <property type="protein sequence ID" value="OQD78403.1"/>
    <property type="molecule type" value="Genomic_DNA"/>
</dbReference>
<dbReference type="Proteomes" id="UP000191522">
    <property type="component" value="Unassembled WGS sequence"/>
</dbReference>
<dbReference type="InterPro" id="IPR046347">
    <property type="entry name" value="bZIP_sf"/>
</dbReference>
<accession>A0A1V6PNC4</accession>
<feature type="region of interest" description="Disordered" evidence="1">
    <location>
        <begin position="1"/>
        <end position="46"/>
    </location>
</feature>
<evidence type="ECO:0000313" key="2">
    <source>
        <dbReference type="EMBL" id="OQD78403.1"/>
    </source>
</evidence>
<evidence type="ECO:0000256" key="1">
    <source>
        <dbReference type="SAM" id="MobiDB-lite"/>
    </source>
</evidence>
<keyword evidence="3" id="KW-1185">Reference proteome</keyword>
<organism evidence="2 3">
    <name type="scientific">Penicillium decumbens</name>
    <dbReference type="NCBI Taxonomy" id="69771"/>
    <lineage>
        <taxon>Eukaryota</taxon>
        <taxon>Fungi</taxon>
        <taxon>Dikarya</taxon>
        <taxon>Ascomycota</taxon>
        <taxon>Pezizomycotina</taxon>
        <taxon>Eurotiomycetes</taxon>
        <taxon>Eurotiomycetidae</taxon>
        <taxon>Eurotiales</taxon>
        <taxon>Aspergillaceae</taxon>
        <taxon>Penicillium</taxon>
    </lineage>
</organism>
<dbReference type="GO" id="GO:0003700">
    <property type="term" value="F:DNA-binding transcription factor activity"/>
    <property type="evidence" value="ECO:0007669"/>
    <property type="project" value="InterPro"/>
</dbReference>
<name>A0A1V6PNC4_PENDC</name>
<feature type="region of interest" description="Disordered" evidence="1">
    <location>
        <begin position="98"/>
        <end position="288"/>
    </location>
</feature>
<gene>
    <name evidence="2" type="ORF">PENDEC_c001G01069</name>
</gene>
<feature type="compositionally biased region" description="Basic and acidic residues" evidence="1">
    <location>
        <begin position="28"/>
        <end position="46"/>
    </location>
</feature>
<dbReference type="CDD" id="cd14688">
    <property type="entry name" value="bZIP_YAP"/>
    <property type="match status" value="1"/>
</dbReference>
<feature type="compositionally biased region" description="Basic and acidic residues" evidence="1">
    <location>
        <begin position="7"/>
        <end position="16"/>
    </location>
</feature>
<feature type="compositionally biased region" description="Polar residues" evidence="1">
    <location>
        <begin position="222"/>
        <end position="233"/>
    </location>
</feature>
<dbReference type="OrthoDB" id="3535998at2759"/>
<evidence type="ECO:0008006" key="4">
    <source>
        <dbReference type="Google" id="ProtNLM"/>
    </source>
</evidence>
<dbReference type="Gene3D" id="1.20.5.170">
    <property type="match status" value="1"/>
</dbReference>
<reference evidence="3" key="1">
    <citation type="journal article" date="2017" name="Nat. Microbiol.">
        <title>Global analysis of biosynthetic gene clusters reveals vast potential of secondary metabolite production in Penicillium species.</title>
        <authorList>
            <person name="Nielsen J.C."/>
            <person name="Grijseels S."/>
            <person name="Prigent S."/>
            <person name="Ji B."/>
            <person name="Dainat J."/>
            <person name="Nielsen K.F."/>
            <person name="Frisvad J.C."/>
            <person name="Workman M."/>
            <person name="Nielsen J."/>
        </authorList>
    </citation>
    <scope>NUCLEOTIDE SEQUENCE [LARGE SCALE GENOMIC DNA]</scope>
    <source>
        <strain evidence="3">IBT 11843</strain>
    </source>
</reference>